<keyword evidence="1 5" id="KW-0413">Isomerase</keyword>
<comment type="similarity">
    <text evidence="2 5">Belongs to the UDP-N-acetylglucosamine 2-epimerase family.</text>
</comment>
<proteinExistence type="inferred from homology"/>
<name>A0A8B5VZ24_ENTAV</name>
<dbReference type="Gene3D" id="3.40.50.2000">
    <property type="entry name" value="Glycogen Phosphorylase B"/>
    <property type="match status" value="2"/>
</dbReference>
<evidence type="ECO:0000256" key="3">
    <source>
        <dbReference type="ARBA" id="ARBA00038858"/>
    </source>
</evidence>
<dbReference type="GO" id="GO:0008761">
    <property type="term" value="F:UDP-N-acetylglucosamine 2-epimerase activity"/>
    <property type="evidence" value="ECO:0007669"/>
    <property type="project" value="UniProtKB-EC"/>
</dbReference>
<comment type="caution">
    <text evidence="7">The sequence shown here is derived from an EMBL/GenBank/DDBJ whole genome shotgun (WGS) entry which is preliminary data.</text>
</comment>
<dbReference type="InterPro" id="IPR029767">
    <property type="entry name" value="WecB-like"/>
</dbReference>
<organism evidence="7 8">
    <name type="scientific">Enterococcus avium</name>
    <name type="common">Streptococcus avium</name>
    <dbReference type="NCBI Taxonomy" id="33945"/>
    <lineage>
        <taxon>Bacteria</taxon>
        <taxon>Bacillati</taxon>
        <taxon>Bacillota</taxon>
        <taxon>Bacilli</taxon>
        <taxon>Lactobacillales</taxon>
        <taxon>Enterococcaceae</taxon>
        <taxon>Enterococcus</taxon>
    </lineage>
</organism>
<dbReference type="Proteomes" id="UP000316316">
    <property type="component" value="Unassembled WGS sequence"/>
</dbReference>
<evidence type="ECO:0000259" key="6">
    <source>
        <dbReference type="Pfam" id="PF02350"/>
    </source>
</evidence>
<dbReference type="InterPro" id="IPR003331">
    <property type="entry name" value="UDP_GlcNAc_Epimerase_2_dom"/>
</dbReference>
<sequence>MPIKVMSIFGTRPEAIKLAPVIKHLEKDSRFQSSVVVSGQHRDMLDQVLDFFQIMPDYDLKIMKEKQSLSDVTVRIIEGLTPILEAEAPDVVLVHGDTTTTLAAALSAYYQQITIGHVEAGLRTWKKYSPFPEEINRQLVDSLSDLCFAPTADSAANLMKENCSKEQIFITGNTAIDAMRYTIRKDYTHPSLIDNDRRRLLVTMHRRENLGRPMTEVFQALAQLAEEKKDIEIIFPMHKNPAVRQLAEHELGKIKNIQLIEPLDIFDFHNFAQRSTLILTDSGGVQEEAPSLGVPVLVLRDTTERPEGIKAGTLKLVGTKKETVYQEVKRLLEDQGAYQAMAQAANPYGDGQASKRIVTILAQTFSDKAMKAEESEKVMEHKNGK</sequence>
<evidence type="ECO:0000256" key="1">
    <source>
        <dbReference type="ARBA" id="ARBA00023235"/>
    </source>
</evidence>
<dbReference type="Pfam" id="PF02350">
    <property type="entry name" value="Epimerase_2"/>
    <property type="match status" value="1"/>
</dbReference>
<protein>
    <recommendedName>
        <fullName evidence="3">UDP-N-acetylglucosamine 2-epimerase (non-hydrolyzing)</fullName>
        <ecNumber evidence="3">5.1.3.14</ecNumber>
    </recommendedName>
    <alternativeName>
        <fullName evidence="4">UDP-GlcNAc-2-epimerase</fullName>
    </alternativeName>
</protein>
<dbReference type="PANTHER" id="PTHR43174">
    <property type="entry name" value="UDP-N-ACETYLGLUCOSAMINE 2-EPIMERASE"/>
    <property type="match status" value="1"/>
</dbReference>
<dbReference type="EC" id="5.1.3.14" evidence="3"/>
<dbReference type="FunFam" id="3.40.50.2000:FF:000043">
    <property type="entry name" value="UDP-N-acetylglucosamine 2-epimerase"/>
    <property type="match status" value="1"/>
</dbReference>
<evidence type="ECO:0000256" key="5">
    <source>
        <dbReference type="RuleBase" id="RU003513"/>
    </source>
</evidence>
<reference evidence="7 8" key="1">
    <citation type="submission" date="2017-10" db="EMBL/GenBank/DDBJ databases">
        <title>FDA dAtabase for Regulatory Grade micrObial Sequences (FDA-ARGOS): Supporting development and validation of Infectious Disease Dx tests.</title>
        <authorList>
            <person name="Campos J."/>
            <person name="Goldberg B."/>
            <person name="Tallon L.J."/>
            <person name="Sadzewicz L."/>
            <person name="Sengamalay N."/>
            <person name="Ott S."/>
            <person name="Godinez A."/>
            <person name="Nagaraj S."/>
            <person name="Vyas G."/>
            <person name="Aluvathingal J."/>
            <person name="Nadendla S."/>
            <person name="Geyer C."/>
            <person name="Nandy P."/>
            <person name="Hobson J."/>
            <person name="Sichtig H."/>
        </authorList>
    </citation>
    <scope>NUCLEOTIDE SEQUENCE [LARGE SCALE GENOMIC DNA]</scope>
    <source>
        <strain evidence="7 8">FDAARGOS_185</strain>
    </source>
</reference>
<evidence type="ECO:0000256" key="2">
    <source>
        <dbReference type="ARBA" id="ARBA00038209"/>
    </source>
</evidence>
<dbReference type="NCBIfam" id="TIGR00236">
    <property type="entry name" value="wecB"/>
    <property type="match status" value="1"/>
</dbReference>
<evidence type="ECO:0000313" key="8">
    <source>
        <dbReference type="Proteomes" id="UP000316316"/>
    </source>
</evidence>
<dbReference type="SUPFAM" id="SSF53756">
    <property type="entry name" value="UDP-Glycosyltransferase/glycogen phosphorylase"/>
    <property type="match status" value="1"/>
</dbReference>
<gene>
    <name evidence="7" type="ORF">AUF17_19120</name>
</gene>
<feature type="domain" description="UDP-N-acetylglucosamine 2-epimerase" evidence="6">
    <location>
        <begin position="24"/>
        <end position="361"/>
    </location>
</feature>
<dbReference type="CDD" id="cd03786">
    <property type="entry name" value="GTB_UDP-GlcNAc_2-Epimerase"/>
    <property type="match status" value="1"/>
</dbReference>
<accession>A0A8B5VZ24</accession>
<dbReference type="EMBL" id="PDXQ01000002">
    <property type="protein sequence ID" value="TRZ28821.1"/>
    <property type="molecule type" value="Genomic_DNA"/>
</dbReference>
<evidence type="ECO:0000256" key="4">
    <source>
        <dbReference type="ARBA" id="ARBA00079400"/>
    </source>
</evidence>
<dbReference type="PANTHER" id="PTHR43174:SF2">
    <property type="entry name" value="UDP-N-ACETYLGLUCOSAMINE 2-EPIMERASE"/>
    <property type="match status" value="1"/>
</dbReference>
<evidence type="ECO:0000313" key="7">
    <source>
        <dbReference type="EMBL" id="TRZ28821.1"/>
    </source>
</evidence>
<dbReference type="RefSeq" id="WP_016178725.1">
    <property type="nucleotide sequence ID" value="NZ_CAAKOC010000232.1"/>
</dbReference>
<dbReference type="AlphaFoldDB" id="A0A8B5VZ24"/>